<dbReference type="AlphaFoldDB" id="A0A7J6FMK8"/>
<gene>
    <name evidence="1" type="ORF">F8388_002873</name>
</gene>
<proteinExistence type="predicted"/>
<sequence>MGRSNFDRVKFQPLKLLIFWGCLWGRTRSNIRRTLRSREPKQMKLRMMIYLQILNKNESDSQKFNDTMTRDMVLEEGVVQFDKKKKKPIIIRPWSTDITALSLVKLVPLWIRLHDLGLHYWGNKCLSAIVSTIGKPIMTDKITKERSMSHELAIHPCVKSNQKD</sequence>
<dbReference type="PANTHER" id="PTHR31286">
    <property type="entry name" value="GLYCINE-RICH CELL WALL STRUCTURAL PROTEIN 1.8-LIKE"/>
    <property type="match status" value="1"/>
</dbReference>
<reference evidence="1 2" key="1">
    <citation type="journal article" date="2020" name="bioRxiv">
        <title>Sequence and annotation of 42 cannabis genomes reveals extensive copy number variation in cannabinoid synthesis and pathogen resistance genes.</title>
        <authorList>
            <person name="Mckernan K.J."/>
            <person name="Helbert Y."/>
            <person name="Kane L.T."/>
            <person name="Ebling H."/>
            <person name="Zhang L."/>
            <person name="Liu B."/>
            <person name="Eaton Z."/>
            <person name="Mclaughlin S."/>
            <person name="Kingan S."/>
            <person name="Baybayan P."/>
            <person name="Concepcion G."/>
            <person name="Jordan M."/>
            <person name="Riva A."/>
            <person name="Barbazuk W."/>
            <person name="Harkins T."/>
        </authorList>
    </citation>
    <scope>NUCLEOTIDE SEQUENCE [LARGE SCALE GENOMIC DNA]</scope>
    <source>
        <strain evidence="2">cv. Jamaican Lion 4</strain>
        <tissue evidence="1">Leaf</tissue>
    </source>
</reference>
<evidence type="ECO:0008006" key="3">
    <source>
        <dbReference type="Google" id="ProtNLM"/>
    </source>
</evidence>
<protein>
    <recommendedName>
        <fullName evidence="3">DUF4283 domain-containing protein</fullName>
    </recommendedName>
</protein>
<organism evidence="1 2">
    <name type="scientific">Cannabis sativa</name>
    <name type="common">Hemp</name>
    <name type="synonym">Marijuana</name>
    <dbReference type="NCBI Taxonomy" id="3483"/>
    <lineage>
        <taxon>Eukaryota</taxon>
        <taxon>Viridiplantae</taxon>
        <taxon>Streptophyta</taxon>
        <taxon>Embryophyta</taxon>
        <taxon>Tracheophyta</taxon>
        <taxon>Spermatophyta</taxon>
        <taxon>Magnoliopsida</taxon>
        <taxon>eudicotyledons</taxon>
        <taxon>Gunneridae</taxon>
        <taxon>Pentapetalae</taxon>
        <taxon>rosids</taxon>
        <taxon>fabids</taxon>
        <taxon>Rosales</taxon>
        <taxon>Cannabaceae</taxon>
        <taxon>Cannabis</taxon>
    </lineage>
</organism>
<dbReference type="EMBL" id="JAATIP010000114">
    <property type="protein sequence ID" value="KAF4370980.1"/>
    <property type="molecule type" value="Genomic_DNA"/>
</dbReference>
<name>A0A7J6FMK8_CANSA</name>
<dbReference type="Proteomes" id="UP000525078">
    <property type="component" value="Unassembled WGS sequence"/>
</dbReference>
<comment type="caution">
    <text evidence="1">The sequence shown here is derived from an EMBL/GenBank/DDBJ whole genome shotgun (WGS) entry which is preliminary data.</text>
</comment>
<dbReference type="PANTHER" id="PTHR31286:SF165">
    <property type="entry name" value="DUF4283 DOMAIN-CONTAINING PROTEIN"/>
    <property type="match status" value="1"/>
</dbReference>
<evidence type="ECO:0000313" key="2">
    <source>
        <dbReference type="Proteomes" id="UP000525078"/>
    </source>
</evidence>
<evidence type="ECO:0000313" key="1">
    <source>
        <dbReference type="EMBL" id="KAF4370980.1"/>
    </source>
</evidence>
<dbReference type="InterPro" id="IPR040256">
    <property type="entry name" value="At4g02000-like"/>
</dbReference>
<accession>A0A7J6FMK8</accession>